<dbReference type="Gene3D" id="1.20.1070.10">
    <property type="entry name" value="Rhodopsin 7-helix transmembrane proteins"/>
    <property type="match status" value="1"/>
</dbReference>
<protein>
    <recommendedName>
        <fullName evidence="4">G-protein coupled receptors family 1 profile domain-containing protein</fullName>
    </recommendedName>
</protein>
<accession>A0A0D7BAA2</accession>
<gene>
    <name evidence="2" type="ORF">CYLTODRAFT_15310</name>
</gene>
<evidence type="ECO:0008006" key="4">
    <source>
        <dbReference type="Google" id="ProtNLM"/>
    </source>
</evidence>
<reference evidence="2 3" key="1">
    <citation type="journal article" date="2015" name="Fungal Genet. Biol.">
        <title>Evolution of novel wood decay mechanisms in Agaricales revealed by the genome sequences of Fistulina hepatica and Cylindrobasidium torrendii.</title>
        <authorList>
            <person name="Floudas D."/>
            <person name="Held B.W."/>
            <person name="Riley R."/>
            <person name="Nagy L.G."/>
            <person name="Koehler G."/>
            <person name="Ransdell A.S."/>
            <person name="Younus H."/>
            <person name="Chow J."/>
            <person name="Chiniquy J."/>
            <person name="Lipzen A."/>
            <person name="Tritt A."/>
            <person name="Sun H."/>
            <person name="Haridas S."/>
            <person name="LaButti K."/>
            <person name="Ohm R.A."/>
            <person name="Kues U."/>
            <person name="Blanchette R.A."/>
            <person name="Grigoriev I.V."/>
            <person name="Minto R.E."/>
            <person name="Hibbett D.S."/>
        </authorList>
    </citation>
    <scope>NUCLEOTIDE SEQUENCE [LARGE SCALE GENOMIC DNA]</scope>
    <source>
        <strain evidence="2 3">FP15055 ss-10</strain>
    </source>
</reference>
<name>A0A0D7BAA2_9AGAR</name>
<evidence type="ECO:0000313" key="2">
    <source>
        <dbReference type="EMBL" id="KIY67089.1"/>
    </source>
</evidence>
<dbReference type="AlphaFoldDB" id="A0A0D7BAA2"/>
<feature type="transmembrane region" description="Helical" evidence="1">
    <location>
        <begin position="12"/>
        <end position="31"/>
    </location>
</feature>
<keyword evidence="1" id="KW-0472">Membrane</keyword>
<evidence type="ECO:0000313" key="3">
    <source>
        <dbReference type="Proteomes" id="UP000054007"/>
    </source>
</evidence>
<dbReference type="STRING" id="1314674.A0A0D7BAA2"/>
<keyword evidence="3" id="KW-1185">Reference proteome</keyword>
<proteinExistence type="predicted"/>
<dbReference type="EMBL" id="KN880535">
    <property type="protein sequence ID" value="KIY67089.1"/>
    <property type="molecule type" value="Genomic_DNA"/>
</dbReference>
<feature type="transmembrane region" description="Helical" evidence="1">
    <location>
        <begin position="91"/>
        <end position="113"/>
    </location>
</feature>
<organism evidence="2 3">
    <name type="scientific">Cylindrobasidium torrendii FP15055 ss-10</name>
    <dbReference type="NCBI Taxonomy" id="1314674"/>
    <lineage>
        <taxon>Eukaryota</taxon>
        <taxon>Fungi</taxon>
        <taxon>Dikarya</taxon>
        <taxon>Basidiomycota</taxon>
        <taxon>Agaricomycotina</taxon>
        <taxon>Agaricomycetes</taxon>
        <taxon>Agaricomycetidae</taxon>
        <taxon>Agaricales</taxon>
        <taxon>Marasmiineae</taxon>
        <taxon>Physalacriaceae</taxon>
        <taxon>Cylindrobasidium</taxon>
    </lineage>
</organism>
<keyword evidence="1" id="KW-1133">Transmembrane helix</keyword>
<dbReference type="Proteomes" id="UP000054007">
    <property type="component" value="Unassembled WGS sequence"/>
</dbReference>
<sequence length="179" mass="20479">MELRRFIQNPMDIFMLSLFVVDLFQALGSVLDVKWISEGSVQIGPVCTAQGVLQQLGETRTGVAITTLFIAVYTFLVILNVSSQKASRRLLAISFFLVFLSWLFLIMMTILGVRKPGQPLSTITSLTRSSEVHSRNYLSHLPSHAELMVVEYVWFWRALAIHRSLLCPRFMESRQHRTF</sequence>
<dbReference type="OrthoDB" id="100006at2759"/>
<feature type="transmembrane region" description="Helical" evidence="1">
    <location>
        <begin position="61"/>
        <end position="79"/>
    </location>
</feature>
<evidence type="ECO:0000256" key="1">
    <source>
        <dbReference type="SAM" id="Phobius"/>
    </source>
</evidence>
<keyword evidence="1" id="KW-0812">Transmembrane</keyword>